<proteinExistence type="predicted"/>
<accession>A0ABP1FFM2</accession>
<dbReference type="InterPro" id="IPR024079">
    <property type="entry name" value="MetalloPept_cat_dom_sf"/>
</dbReference>
<evidence type="ECO:0000313" key="6">
    <source>
        <dbReference type="EMBL" id="CAL2108469.1"/>
    </source>
</evidence>
<organism evidence="6 7">
    <name type="scientific">Tenacibaculum vairaonense</name>
    <dbReference type="NCBI Taxonomy" id="3137860"/>
    <lineage>
        <taxon>Bacteria</taxon>
        <taxon>Pseudomonadati</taxon>
        <taxon>Bacteroidota</taxon>
        <taxon>Flavobacteriia</taxon>
        <taxon>Flavobacteriales</taxon>
        <taxon>Flavobacteriaceae</taxon>
        <taxon>Tenacibaculum</taxon>
    </lineage>
</organism>
<keyword evidence="3" id="KW-0378">Hydrolase</keyword>
<dbReference type="Gene3D" id="3.40.390.10">
    <property type="entry name" value="Collagenase (Catalytic Domain)"/>
    <property type="match status" value="1"/>
</dbReference>
<evidence type="ECO:0000259" key="5">
    <source>
        <dbReference type="Pfam" id="PF00413"/>
    </source>
</evidence>
<protein>
    <recommendedName>
        <fullName evidence="5">Peptidase M10 metallopeptidase domain-containing protein</fullName>
    </recommendedName>
</protein>
<keyword evidence="1" id="KW-0645">Protease</keyword>
<evidence type="ECO:0000256" key="3">
    <source>
        <dbReference type="ARBA" id="ARBA00022801"/>
    </source>
</evidence>
<keyword evidence="2" id="KW-0479">Metal-binding</keyword>
<evidence type="ECO:0000256" key="2">
    <source>
        <dbReference type="ARBA" id="ARBA00022723"/>
    </source>
</evidence>
<dbReference type="InterPro" id="IPR001818">
    <property type="entry name" value="Pept_M10_metallopeptidase"/>
</dbReference>
<dbReference type="Proteomes" id="UP001497602">
    <property type="component" value="Unassembled WGS sequence"/>
</dbReference>
<gene>
    <name evidence="6" type="ORF">T190115A13A_80044</name>
</gene>
<feature type="domain" description="Peptidase M10 metallopeptidase" evidence="5">
    <location>
        <begin position="118"/>
        <end position="222"/>
    </location>
</feature>
<dbReference type="Pfam" id="PF00413">
    <property type="entry name" value="Peptidase_M10"/>
    <property type="match status" value="1"/>
</dbReference>
<evidence type="ECO:0000256" key="4">
    <source>
        <dbReference type="ARBA" id="ARBA00022833"/>
    </source>
</evidence>
<name>A0ABP1FFM2_9FLAO</name>
<evidence type="ECO:0000256" key="1">
    <source>
        <dbReference type="ARBA" id="ARBA00022670"/>
    </source>
</evidence>
<reference evidence="6 7" key="1">
    <citation type="submission" date="2024-05" db="EMBL/GenBank/DDBJ databases">
        <authorList>
            <person name="Duchaud E."/>
        </authorList>
    </citation>
    <scope>NUCLEOTIDE SEQUENCE [LARGE SCALE GENOMIC DNA]</scope>
    <source>
        <strain evidence="6">Ena-SAMPLE-TAB-13-05-2024-13:56:06:370-140305</strain>
    </source>
</reference>
<dbReference type="RefSeq" id="WP_348740074.1">
    <property type="nucleotide sequence ID" value="NZ_CAXJRC010000045.1"/>
</dbReference>
<dbReference type="EMBL" id="CAXJRC010000045">
    <property type="protein sequence ID" value="CAL2108469.1"/>
    <property type="molecule type" value="Genomic_DNA"/>
</dbReference>
<sequence length="270" mass="30593">MRKYKPLFITMATALLVMSCQNEETLEQNQYVTSQYEVSLSNPIVQQLLKKGWEYSQIKQISEDFYLVGDDFLYPTKESTSKVTVLNRQSRSDELMDIKNAKSVNVYVDKSLNVTPFPNEFWEDAIFKAVKEWNKVPNTSLRFKQVFNSKAADVVVLSDRGTLPKDAFAAALAPQSGRAGKHILVNTKYTNSTGKPVNESQRVYNMVHELGHAIGLKHTNWKELREPAAIHIQGTASVDSKSVMNGGTPELEWKGFSEYDMKAVQILYPE</sequence>
<evidence type="ECO:0000313" key="7">
    <source>
        <dbReference type="Proteomes" id="UP001497602"/>
    </source>
</evidence>
<keyword evidence="4" id="KW-0862">Zinc</keyword>
<comment type="caution">
    <text evidence="6">The sequence shown here is derived from an EMBL/GenBank/DDBJ whole genome shotgun (WGS) entry which is preliminary data.</text>
</comment>
<dbReference type="PROSITE" id="PS51257">
    <property type="entry name" value="PROKAR_LIPOPROTEIN"/>
    <property type="match status" value="1"/>
</dbReference>
<dbReference type="SUPFAM" id="SSF55486">
    <property type="entry name" value="Metalloproteases ('zincins'), catalytic domain"/>
    <property type="match status" value="1"/>
</dbReference>
<keyword evidence="7" id="KW-1185">Reference proteome</keyword>